<evidence type="ECO:0000313" key="5">
    <source>
        <dbReference type="Proteomes" id="UP000193719"/>
    </source>
</evidence>
<feature type="compositionally biased region" description="Basic and acidic residues" evidence="2">
    <location>
        <begin position="958"/>
        <end position="968"/>
    </location>
</feature>
<feature type="region of interest" description="Disordered" evidence="2">
    <location>
        <begin position="568"/>
        <end position="592"/>
    </location>
</feature>
<gene>
    <name evidence="4" type="ORF">BCR36DRAFT_320168</name>
</gene>
<evidence type="ECO:0000256" key="2">
    <source>
        <dbReference type="SAM" id="MobiDB-lite"/>
    </source>
</evidence>
<dbReference type="EMBL" id="MCFH01000007">
    <property type="protein sequence ID" value="ORX56622.1"/>
    <property type="molecule type" value="Genomic_DNA"/>
</dbReference>
<comment type="caution">
    <text evidence="4">The sequence shown here is derived from an EMBL/GenBank/DDBJ whole genome shotgun (WGS) entry which is preliminary data.</text>
</comment>
<dbReference type="STRING" id="1754191.A0A1Y1VHV3"/>
<evidence type="ECO:0000313" key="4">
    <source>
        <dbReference type="EMBL" id="ORX56622.1"/>
    </source>
</evidence>
<reference evidence="4 5" key="2">
    <citation type="submission" date="2016-08" db="EMBL/GenBank/DDBJ databases">
        <title>Pervasive Adenine N6-methylation of Active Genes in Fungi.</title>
        <authorList>
            <consortium name="DOE Joint Genome Institute"/>
            <person name="Mondo S.J."/>
            <person name="Dannebaum R.O."/>
            <person name="Kuo R.C."/>
            <person name="Labutti K."/>
            <person name="Haridas S."/>
            <person name="Kuo A."/>
            <person name="Salamov A."/>
            <person name="Ahrendt S.R."/>
            <person name="Lipzen A."/>
            <person name="Sullivan W."/>
            <person name="Andreopoulos W.B."/>
            <person name="Clum A."/>
            <person name="Lindquist E."/>
            <person name="Daum C."/>
            <person name="Ramamoorthy G.K."/>
            <person name="Gryganskyi A."/>
            <person name="Culley D."/>
            <person name="Magnuson J.K."/>
            <person name="James T.Y."/>
            <person name="O'Malley M.A."/>
            <person name="Stajich J.E."/>
            <person name="Spatafora J.W."/>
            <person name="Visel A."/>
            <person name="Grigoriev I.V."/>
        </authorList>
    </citation>
    <scope>NUCLEOTIDE SEQUENCE [LARGE SCALE GENOMIC DNA]</scope>
    <source>
        <strain evidence="5">finn</strain>
    </source>
</reference>
<dbReference type="Gene3D" id="2.60.40.2440">
    <property type="entry name" value="Carbohydrate binding type-21 domain"/>
    <property type="match status" value="1"/>
</dbReference>
<evidence type="ECO:0000259" key="3">
    <source>
        <dbReference type="PROSITE" id="PS51159"/>
    </source>
</evidence>
<feature type="coiled-coil region" evidence="1">
    <location>
        <begin position="217"/>
        <end position="244"/>
    </location>
</feature>
<proteinExistence type="predicted"/>
<dbReference type="OrthoDB" id="1881at2759"/>
<reference evidence="4 5" key="1">
    <citation type="submission" date="2016-08" db="EMBL/GenBank/DDBJ databases">
        <title>Genomes of anaerobic fungi encode conserved fungal cellulosomes for biomass hydrolysis.</title>
        <authorList>
            <consortium name="DOE Joint Genome Institute"/>
            <person name="Haitjema C.H."/>
            <person name="Gilmore S.P."/>
            <person name="Henske J.K."/>
            <person name="Solomon K.V."/>
            <person name="De Groot R."/>
            <person name="Kuo A."/>
            <person name="Mondo S.J."/>
            <person name="Salamov A.A."/>
            <person name="Labutti K."/>
            <person name="Zhao Z."/>
            <person name="Chiniquy J."/>
            <person name="Barry K."/>
            <person name="Brewer H.M."/>
            <person name="Purvine S.O."/>
            <person name="Wright A.T."/>
            <person name="Boxma B."/>
            <person name="Van Alen T."/>
            <person name="Hackstein J.H."/>
            <person name="Baker S.E."/>
            <person name="Grigoriev I.V."/>
            <person name="O'Malley M.A."/>
        </authorList>
    </citation>
    <scope>NUCLEOTIDE SEQUENCE [LARGE SCALE GENOMIC DNA]</scope>
    <source>
        <strain evidence="5">finn</strain>
    </source>
</reference>
<dbReference type="Pfam" id="PF03370">
    <property type="entry name" value="CBM_21"/>
    <property type="match status" value="1"/>
</dbReference>
<feature type="compositionally biased region" description="Polar residues" evidence="2">
    <location>
        <begin position="929"/>
        <end position="947"/>
    </location>
</feature>
<feature type="compositionally biased region" description="Basic and acidic residues" evidence="2">
    <location>
        <begin position="1511"/>
        <end position="1525"/>
    </location>
</feature>
<dbReference type="PROSITE" id="PS51159">
    <property type="entry name" value="CBM21"/>
    <property type="match status" value="1"/>
</dbReference>
<sequence length="1804" mass="204214">MIKNLSFSQNQEICSKNWDSNNVSEYLKESSFDLNSEDRIKIKNNTSHEIEKKCLQESIKKKEILNKNFNSNNRLKKKKSETSSIIIPSSAPTSSPIDIIAKNKKSKNLSKSNIIMKNISNNYGMKNFDNKNFSCSVDDIYKIEPKSEFKAKTQLLKSLVETIEDDTEDTCYDIEYSERSFIDNLSICKSTSNGIVSESLNAPSVSEITVTPAVVSIINTKSEINDLKQDLERYSKNTINENKNNKSKFFSKKFFSRFKSFGWFDSQKRNNKKSSLSQSSTINYSVTISNLEEISTNSSSNSIKDQTDNEKSEITLVSSRNCNFEFTALNSDSLSSKDSDISKTFIINNSSKLSNEKLNEKENNEKCVLNNNILSNDSKISNEFNDNDEDKNKETIISETKFKSNKNNLFLQNNSDDSSLFSSSSLNDNAVSLSDIPITVSNDDNDYNLKENVDALDKIENFDEAQILSTSSPKFEVESENKLKNNIGDDITDDLNVISNIPMNMDEIEYIEEKIEENLENEISSTSSNMTSPSNIGILEYETESEVDAIQKMSNYDSDIEVEIIAISSPSEDNENSFNDDSINPPSNSKGNNNFINESKTDNIEINHLDFESIKVDAETNNTLSNDTQNYLYRMNNSMITQIDGKENESENFLYNLTNNKLDENLQKNNIIDDTNDLIKNDKDLYLNSTGLLSSSLSNDKVILSNKQTLYNDNGLNDNNNNNNNNKINTELPISNIIPLSINNTNLSTTTTNINLSHDNTLNTNIDIPETSTFTLSSKTSNITPSPTLNKILPINNNDNNYLLSESPSSISIPIDDDNKNNSLLNNENTESTTIQSEFIDSKKNEKSLLIPKEKDTDINNTDNPNYINLKQNLYDDVDIKNYQCSSEQSTDIVIDSLNESMNDEFKTTTTLEKEETLISKENPIGVAESSSKNDTNSEISKESTISNENIDEDDNNNDTKNEIKKEEVEKCKDMNKTGIIGNMEQYDKNSNNNIDMISDESIKKKNHLKSVLKSHNRHSFPQCGTPFEMSLLTHIPLNQIGDKENKISIPGVETIVVRQRRKSVNFDRNAFEKVCYFTSTEKPKDIHSRDVQIKEDEQSSNSIQTLLNTEVQKLLSDEVTGKGEYSNFSVGNKDTSEINENTTDKTAKAIKTTTEPETIVNLDISSDCKEKISKESLTSLNSLTSISDSISISKDSQSSESNTLSITIKAEVEQQIKNNCLLKDSSLKLNDPSASWSPIPRNVIHLPKMKNKSKDWEPHIAVESFELAPRFEGQTQDMWDVLEVKLKVQNLDYHKKVFIRYTTNDWASYEEEEAKYSCCIREGVQGIHSDPNSGSYDQHKKVGLDRFIARIDASNAFVLPDCGRHTCMQRPTKMLLVAKYEVLGTTYWDNNHFTDYKLELVRIPAGYDVPRHHGHSKAGDASIIACAACAEEKRETELSNVKKLQKEDEKEKKERRKVRHFGGGKALLSNNFSVMNTSNNDKDFSLDPNNVYAKEVMKNNKLNKNISSKSNDKKYSSVNREAKKNNKSLLSASTHSELPTTTTTNNTNNYQNYQNNMSSLYSYDPYACNLNSSMSGSSSLYSSTYSDIYTYGGGISPYDPSIYTSNYSYNPNQYSPYGNNMENSESNKNYEKYGYGRSRSYSTGSIYSSDYYDRKNYFGNNNQPEHPSNLTVSNQVIYSNNDNKKDEENTSNNDINIISMEKESNESKYNSEPMNYINSSYSITNNYSCTYQYNSNYSFGTETPVCQNTSEDSNPSQSQYNKYSPYNYNYNSLYANSSMSDIYNGYSDNSMDSSMMDDTNAFF</sequence>
<dbReference type="InterPro" id="IPR038175">
    <property type="entry name" value="CBM21_dom_sf"/>
</dbReference>
<dbReference type="InterPro" id="IPR005036">
    <property type="entry name" value="CBM21_dom"/>
</dbReference>
<feature type="compositionally biased region" description="Low complexity" evidence="2">
    <location>
        <begin position="1541"/>
        <end position="1552"/>
    </location>
</feature>
<accession>A0A1Y1VHV3</accession>
<keyword evidence="5" id="KW-1185">Reference proteome</keyword>
<feature type="domain" description="CBM21" evidence="3">
    <location>
        <begin position="1258"/>
        <end position="1400"/>
    </location>
</feature>
<feature type="region of interest" description="Disordered" evidence="2">
    <location>
        <begin position="1503"/>
        <end position="1552"/>
    </location>
</feature>
<organism evidence="4 5">
    <name type="scientific">Piromyces finnis</name>
    <dbReference type="NCBI Taxonomy" id="1754191"/>
    <lineage>
        <taxon>Eukaryota</taxon>
        <taxon>Fungi</taxon>
        <taxon>Fungi incertae sedis</taxon>
        <taxon>Chytridiomycota</taxon>
        <taxon>Chytridiomycota incertae sedis</taxon>
        <taxon>Neocallimastigomycetes</taxon>
        <taxon>Neocallimastigales</taxon>
        <taxon>Neocallimastigaceae</taxon>
        <taxon>Piromyces</taxon>
    </lineage>
</organism>
<name>A0A1Y1VHV3_9FUNG</name>
<feature type="region of interest" description="Disordered" evidence="2">
    <location>
        <begin position="923"/>
        <end position="968"/>
    </location>
</feature>
<keyword evidence="1" id="KW-0175">Coiled coil</keyword>
<evidence type="ECO:0000256" key="1">
    <source>
        <dbReference type="SAM" id="Coils"/>
    </source>
</evidence>
<protein>
    <recommendedName>
        <fullName evidence="3">CBM21 domain-containing protein</fullName>
    </recommendedName>
</protein>
<feature type="compositionally biased region" description="Polar residues" evidence="2">
    <location>
        <begin position="1528"/>
        <end position="1540"/>
    </location>
</feature>
<dbReference type="Proteomes" id="UP000193719">
    <property type="component" value="Unassembled WGS sequence"/>
</dbReference>